<proteinExistence type="predicted"/>
<dbReference type="OrthoDB" id="38730at2759"/>
<accession>A0A9P1DDI9</accession>
<dbReference type="AlphaFoldDB" id="A0A9P1DDI9"/>
<name>A0A9P1DDI9_9DINO</name>
<evidence type="ECO:0000313" key="3">
    <source>
        <dbReference type="Proteomes" id="UP001152797"/>
    </source>
</evidence>
<dbReference type="PANTHER" id="PTHR34044">
    <property type="entry name" value="NUCLEAR PROTEIN"/>
    <property type="match status" value="1"/>
</dbReference>
<comment type="caution">
    <text evidence="1">The sequence shown here is derived from an EMBL/GenBank/DDBJ whole genome shotgun (WGS) entry which is preliminary data.</text>
</comment>
<keyword evidence="3" id="KW-1185">Reference proteome</keyword>
<dbReference type="Proteomes" id="UP001152797">
    <property type="component" value="Unassembled WGS sequence"/>
</dbReference>
<evidence type="ECO:0000313" key="1">
    <source>
        <dbReference type="EMBL" id="CAI4007681.1"/>
    </source>
</evidence>
<sequence>MVLRLPLSSGAAGAVQLLRPAWRSGPRPSIDAMNQRASRLAGQVLAAAAGCLVAGQTSRLRSTPVHGRRARGEVLRCHAAEGPEKYPPAVIVGGGRLGEALAKMGLGDDVILRRGEAFPSDAPRGPIYVCTRNDALEAVIASVPEDRHEDLIFVQNGVLMPFLEEKLKPGLPLTILLVYFAVAKKGEPPLDGKTDTDPEGLSAVNAGGKWAREVHWRLTSSDLACRILRDMEFQQAYWEKNLWIAAYMMVGALHKCTVGEVESKYRSEVDELLVQLATAVSSTHDVTWERRGLEVWVMICLGYDGCKTMTFYFYLFVDV</sequence>
<reference evidence="2 3" key="2">
    <citation type="submission" date="2024-05" db="EMBL/GenBank/DDBJ databases">
        <authorList>
            <person name="Chen Y."/>
            <person name="Shah S."/>
            <person name="Dougan E. K."/>
            <person name="Thang M."/>
            <person name="Chan C."/>
        </authorList>
    </citation>
    <scope>NUCLEOTIDE SEQUENCE [LARGE SCALE GENOMIC DNA]</scope>
</reference>
<gene>
    <name evidence="1" type="ORF">C1SCF055_LOCUS33218</name>
</gene>
<evidence type="ECO:0000313" key="2">
    <source>
        <dbReference type="EMBL" id="CAL4794993.1"/>
    </source>
</evidence>
<dbReference type="EMBL" id="CAMXCT020004105">
    <property type="protein sequence ID" value="CAL1161056.1"/>
    <property type="molecule type" value="Genomic_DNA"/>
</dbReference>
<dbReference type="PANTHER" id="PTHR34044:SF1">
    <property type="entry name" value="NUCLEAR PROTEIN"/>
    <property type="match status" value="1"/>
</dbReference>
<protein>
    <submittedName>
        <fullName evidence="2">Ketopantoate reductase N-terminal domain-containing protein</fullName>
    </submittedName>
</protein>
<dbReference type="EMBL" id="CAMXCT010004105">
    <property type="protein sequence ID" value="CAI4007681.1"/>
    <property type="molecule type" value="Genomic_DNA"/>
</dbReference>
<reference evidence="1" key="1">
    <citation type="submission" date="2022-10" db="EMBL/GenBank/DDBJ databases">
        <authorList>
            <person name="Chen Y."/>
            <person name="Dougan E. K."/>
            <person name="Chan C."/>
            <person name="Rhodes N."/>
            <person name="Thang M."/>
        </authorList>
    </citation>
    <scope>NUCLEOTIDE SEQUENCE</scope>
</reference>
<dbReference type="EMBL" id="CAMXCT030004105">
    <property type="protein sequence ID" value="CAL4794993.1"/>
    <property type="molecule type" value="Genomic_DNA"/>
</dbReference>
<organism evidence="1">
    <name type="scientific">Cladocopium goreaui</name>
    <dbReference type="NCBI Taxonomy" id="2562237"/>
    <lineage>
        <taxon>Eukaryota</taxon>
        <taxon>Sar</taxon>
        <taxon>Alveolata</taxon>
        <taxon>Dinophyceae</taxon>
        <taxon>Suessiales</taxon>
        <taxon>Symbiodiniaceae</taxon>
        <taxon>Cladocopium</taxon>
    </lineage>
</organism>